<dbReference type="AlphaFoldDB" id="A0AAW1S857"/>
<proteinExistence type="inferred from homology"/>
<evidence type="ECO:0000256" key="2">
    <source>
        <dbReference type="ARBA" id="ARBA00022505"/>
    </source>
</evidence>
<dbReference type="GO" id="GO:0016491">
    <property type="term" value="F:oxidoreductase activity"/>
    <property type="evidence" value="ECO:0007669"/>
    <property type="project" value="UniProtKB-KW"/>
</dbReference>
<feature type="domain" description="Aldehyde oxidase/xanthine dehydrogenase a/b hammerhead" evidence="5">
    <location>
        <begin position="37"/>
        <end position="147"/>
    </location>
</feature>
<dbReference type="InterPro" id="IPR046867">
    <property type="entry name" value="AldOxase/xan_DH_MoCoBD2"/>
</dbReference>
<comment type="caution">
    <text evidence="6">The sequence shown here is derived from an EMBL/GenBank/DDBJ whole genome shotgun (WGS) entry which is preliminary data.</text>
</comment>
<dbReference type="InterPro" id="IPR000674">
    <property type="entry name" value="Ald_Oxase/Xan_DH_a/b"/>
</dbReference>
<keyword evidence="3" id="KW-0560">Oxidoreductase</keyword>
<organism evidence="6 7">
    <name type="scientific">Apatococcus fuscideae</name>
    <dbReference type="NCBI Taxonomy" id="2026836"/>
    <lineage>
        <taxon>Eukaryota</taxon>
        <taxon>Viridiplantae</taxon>
        <taxon>Chlorophyta</taxon>
        <taxon>core chlorophytes</taxon>
        <taxon>Trebouxiophyceae</taxon>
        <taxon>Chlorellales</taxon>
        <taxon>Chlorellaceae</taxon>
        <taxon>Apatococcus</taxon>
    </lineage>
</organism>
<dbReference type="EMBL" id="JALJOV010001727">
    <property type="protein sequence ID" value="KAK9842187.1"/>
    <property type="molecule type" value="Genomic_DNA"/>
</dbReference>
<feature type="compositionally biased region" description="Basic and acidic residues" evidence="4">
    <location>
        <begin position="1"/>
        <end position="17"/>
    </location>
</feature>
<dbReference type="PANTHER" id="PTHR11908:SF132">
    <property type="entry name" value="ALDEHYDE OXIDASE 1-RELATED"/>
    <property type="match status" value="1"/>
</dbReference>
<keyword evidence="7" id="KW-1185">Reference proteome</keyword>
<dbReference type="SUPFAM" id="SSF54665">
    <property type="entry name" value="CO dehydrogenase molybdoprotein N-domain-like"/>
    <property type="match status" value="1"/>
</dbReference>
<evidence type="ECO:0000256" key="3">
    <source>
        <dbReference type="ARBA" id="ARBA00023002"/>
    </source>
</evidence>
<evidence type="ECO:0000256" key="4">
    <source>
        <dbReference type="SAM" id="MobiDB-lite"/>
    </source>
</evidence>
<reference evidence="6 7" key="1">
    <citation type="journal article" date="2024" name="Nat. Commun.">
        <title>Phylogenomics reveals the evolutionary origins of lichenization in chlorophyte algae.</title>
        <authorList>
            <person name="Puginier C."/>
            <person name="Libourel C."/>
            <person name="Otte J."/>
            <person name="Skaloud P."/>
            <person name="Haon M."/>
            <person name="Grisel S."/>
            <person name="Petersen M."/>
            <person name="Berrin J.G."/>
            <person name="Delaux P.M."/>
            <person name="Dal Grande F."/>
            <person name="Keller J."/>
        </authorList>
    </citation>
    <scope>NUCLEOTIDE SEQUENCE [LARGE SCALE GENOMIC DNA]</scope>
    <source>
        <strain evidence="6 7">SAG 2523</strain>
    </source>
</reference>
<dbReference type="PANTHER" id="PTHR11908">
    <property type="entry name" value="XANTHINE DEHYDROGENASE"/>
    <property type="match status" value="1"/>
</dbReference>
<dbReference type="GO" id="GO:0005506">
    <property type="term" value="F:iron ion binding"/>
    <property type="evidence" value="ECO:0007669"/>
    <property type="project" value="InterPro"/>
</dbReference>
<dbReference type="InterPro" id="IPR036856">
    <property type="entry name" value="Ald_Oxase/Xan_DH_a/b_sf"/>
</dbReference>
<evidence type="ECO:0000256" key="1">
    <source>
        <dbReference type="ARBA" id="ARBA00006849"/>
    </source>
</evidence>
<dbReference type="SMART" id="SM01008">
    <property type="entry name" value="Ald_Xan_dh_C"/>
    <property type="match status" value="1"/>
</dbReference>
<dbReference type="SUPFAM" id="SSF56003">
    <property type="entry name" value="Molybdenum cofactor-binding domain"/>
    <property type="match status" value="2"/>
</dbReference>
<dbReference type="InterPro" id="IPR008274">
    <property type="entry name" value="AldOxase/xan_DH_MoCoBD1"/>
</dbReference>
<feature type="region of interest" description="Disordered" evidence="4">
    <location>
        <begin position="596"/>
        <end position="627"/>
    </location>
</feature>
<dbReference type="Pfam" id="PF01315">
    <property type="entry name" value="Ald_Xan_dh_C"/>
    <property type="match status" value="1"/>
</dbReference>
<protein>
    <recommendedName>
        <fullName evidence="5">Aldehyde oxidase/xanthine dehydrogenase a/b hammerhead domain-containing protein</fullName>
    </recommendedName>
</protein>
<dbReference type="FunFam" id="3.30.365.10:FF:000001">
    <property type="entry name" value="Xanthine dehydrogenase oxidase"/>
    <property type="match status" value="1"/>
</dbReference>
<dbReference type="Pfam" id="PF20256">
    <property type="entry name" value="MoCoBD_2"/>
    <property type="match status" value="2"/>
</dbReference>
<dbReference type="Gene3D" id="3.30.365.10">
    <property type="entry name" value="Aldehyde oxidase/xanthine dehydrogenase, molybdopterin binding domain"/>
    <property type="match status" value="4"/>
</dbReference>
<gene>
    <name evidence="6" type="ORF">WJX84_005055</name>
</gene>
<feature type="compositionally biased region" description="Polar residues" evidence="4">
    <location>
        <begin position="617"/>
        <end position="626"/>
    </location>
</feature>
<evidence type="ECO:0000259" key="5">
    <source>
        <dbReference type="SMART" id="SM01008"/>
    </source>
</evidence>
<dbReference type="InterPro" id="IPR037165">
    <property type="entry name" value="AldOxase/xan_DH_Mopterin-bd_sf"/>
</dbReference>
<sequence>MQEKATLHCGEGREGGTERAPPVHLPVEKDRIRLQASGEARYTGDMMLDGAELYAYVVKSARALATITSVDPSAALQVPGVLKYISASDIPKGGINGSVHGSIQPEPLFATDRVIYQGQPIGLIVAESPSLAERACDLVRVEYGPDGELGDPIITLEDAIAKSSFFEGPALVGGSAFRKRSIGNATAALQAAPHTITDASYMLPSQQHMYMEPHVSVAEPDEDGTISVWSSTQSPDACQKAVADVLGLPYHNVRVRTRRVGGAFGGKVTRPCQIAAGAALAAWKLGRKVHLAITRDDDLRMNGGRNPTKVLYSVGFQPDGRITALDIRGWMQCGALLDLAFNDAGVLQAKADQAYAFPNMSVDIKLCRCNIAPKTIVRGPGFLNAALVAEHILEHVAQHLDLDPVVPVVRDPQSPLPTPLSQAQASEDLVSRALTKLRYIGSLLQPALAPQQLPQTGCIWRIAPADDVLRPGDVRTPLGTHIKAGSFTLWRVWDGVKKMSNFYQRRAEVQEFNSQHAWRKRGIALSPVRFDVAPAAMPAAVTIYADGSVLVSHGGIEMGQGLATKVKQVAAFELGKLLPAALQPLPMELVRIGDTDTAISPNGGPTWSSTGGGRDGNGQTHSQASASRPPMSYTLFAAACTEVEIDVLTGEHFIRQTDIFFDCGRSLNPMIDMGQVEGAFVFGLGMMTTEEVVVDPRTGRLLTDSTWTYKIPTAPCVPSQFNVSFLKDSPNEHGVMSSKACGEPSLMLAPATVARVRDAIGGPSIAAVLRNAAGLQPAELCSTDDWELI</sequence>
<feature type="compositionally biased region" description="Polar residues" evidence="4">
    <location>
        <begin position="597"/>
        <end position="609"/>
    </location>
</feature>
<dbReference type="Pfam" id="PF02738">
    <property type="entry name" value="MoCoBD_1"/>
    <property type="match status" value="1"/>
</dbReference>
<dbReference type="Gene3D" id="3.90.1170.50">
    <property type="entry name" value="Aldehyde oxidase/xanthine dehydrogenase, a/b hammerhead"/>
    <property type="match status" value="1"/>
</dbReference>
<dbReference type="InterPro" id="IPR016208">
    <property type="entry name" value="Ald_Oxase/xanthine_DH-like"/>
</dbReference>
<keyword evidence="2" id="KW-0500">Molybdenum</keyword>
<evidence type="ECO:0000313" key="7">
    <source>
        <dbReference type="Proteomes" id="UP001485043"/>
    </source>
</evidence>
<name>A0AAW1S857_9CHLO</name>
<dbReference type="Proteomes" id="UP001485043">
    <property type="component" value="Unassembled WGS sequence"/>
</dbReference>
<feature type="region of interest" description="Disordered" evidence="4">
    <location>
        <begin position="1"/>
        <end position="22"/>
    </location>
</feature>
<accession>A0AAW1S857</accession>
<comment type="similarity">
    <text evidence="1">Belongs to the xanthine dehydrogenase family.</text>
</comment>
<evidence type="ECO:0000313" key="6">
    <source>
        <dbReference type="EMBL" id="KAK9842187.1"/>
    </source>
</evidence>